<dbReference type="STRING" id="436010.A0A166UZR5"/>
<dbReference type="InterPro" id="IPR007248">
    <property type="entry name" value="Mpv17_PMP22"/>
</dbReference>
<reference evidence="7 8" key="1">
    <citation type="journal article" date="2016" name="Mol. Biol. Evol.">
        <title>Comparative Genomics of Early-Diverging Mushroom-Forming Fungi Provides Insights into the Origins of Lignocellulose Decay Capabilities.</title>
        <authorList>
            <person name="Nagy L.G."/>
            <person name="Riley R."/>
            <person name="Tritt A."/>
            <person name="Adam C."/>
            <person name="Daum C."/>
            <person name="Floudas D."/>
            <person name="Sun H."/>
            <person name="Yadav J.S."/>
            <person name="Pangilinan J."/>
            <person name="Larsson K.H."/>
            <person name="Matsuura K."/>
            <person name="Barry K."/>
            <person name="Labutti K."/>
            <person name="Kuo R."/>
            <person name="Ohm R.A."/>
            <person name="Bhattacharya S.S."/>
            <person name="Shirouzu T."/>
            <person name="Yoshinaga Y."/>
            <person name="Martin F.M."/>
            <person name="Grigoriev I.V."/>
            <person name="Hibbett D.S."/>
        </authorList>
    </citation>
    <scope>NUCLEOTIDE SEQUENCE [LARGE SCALE GENOMIC DNA]</scope>
    <source>
        <strain evidence="7 8">CBS 109695</strain>
    </source>
</reference>
<dbReference type="Proteomes" id="UP000076532">
    <property type="component" value="Unassembled WGS sequence"/>
</dbReference>
<protein>
    <recommendedName>
        <fullName evidence="9">Protein sym1</fullName>
    </recommendedName>
</protein>
<dbReference type="EMBL" id="KV417486">
    <property type="protein sequence ID" value="KZP32199.1"/>
    <property type="molecule type" value="Genomic_DNA"/>
</dbReference>
<evidence type="ECO:0000313" key="7">
    <source>
        <dbReference type="EMBL" id="KZP32199.1"/>
    </source>
</evidence>
<evidence type="ECO:0000256" key="3">
    <source>
        <dbReference type="ARBA" id="ARBA00022692"/>
    </source>
</evidence>
<comment type="subcellular location">
    <subcellularLocation>
        <location evidence="1">Membrane</location>
        <topology evidence="1">Multi-pass membrane protein</topology>
    </subcellularLocation>
</comment>
<evidence type="ECO:0000256" key="6">
    <source>
        <dbReference type="RuleBase" id="RU363053"/>
    </source>
</evidence>
<gene>
    <name evidence="7" type="ORF">FIBSPDRAFT_723018</name>
</gene>
<keyword evidence="4" id="KW-1133">Transmembrane helix</keyword>
<proteinExistence type="inferred from homology"/>
<evidence type="ECO:0000256" key="5">
    <source>
        <dbReference type="ARBA" id="ARBA00023136"/>
    </source>
</evidence>
<evidence type="ECO:0008006" key="9">
    <source>
        <dbReference type="Google" id="ProtNLM"/>
    </source>
</evidence>
<keyword evidence="8" id="KW-1185">Reference proteome</keyword>
<organism evidence="7 8">
    <name type="scientific">Athelia psychrophila</name>
    <dbReference type="NCBI Taxonomy" id="1759441"/>
    <lineage>
        <taxon>Eukaryota</taxon>
        <taxon>Fungi</taxon>
        <taxon>Dikarya</taxon>
        <taxon>Basidiomycota</taxon>
        <taxon>Agaricomycotina</taxon>
        <taxon>Agaricomycetes</taxon>
        <taxon>Agaricomycetidae</taxon>
        <taxon>Atheliales</taxon>
        <taxon>Atheliaceae</taxon>
        <taxon>Athelia</taxon>
    </lineage>
</organism>
<evidence type="ECO:0000313" key="8">
    <source>
        <dbReference type="Proteomes" id="UP000076532"/>
    </source>
</evidence>
<evidence type="ECO:0000256" key="4">
    <source>
        <dbReference type="ARBA" id="ARBA00022989"/>
    </source>
</evidence>
<dbReference type="AlphaFoldDB" id="A0A166UZR5"/>
<evidence type="ECO:0000256" key="1">
    <source>
        <dbReference type="ARBA" id="ARBA00004141"/>
    </source>
</evidence>
<sequence>MASLPIARFYQQSFETHPYRTLALTNGSLNALGDIVAQGSQSIVGLGDKAIEQPHRYDLARTFRFFCFGFTLGPIIGKWNVFLERRFPLRTIAGSAGKVSARALSKRVGMDQLVMAPAGVAVFIGAMGIMEGRSPAQINQKFADIYLPALFANWKVWPLAQLINFRYMPLAYRVPFQSTCGVFWTLYLSILNAKEDEKQDHETELRRTRSS</sequence>
<dbReference type="GO" id="GO:0005739">
    <property type="term" value="C:mitochondrion"/>
    <property type="evidence" value="ECO:0007669"/>
    <property type="project" value="TreeGrafter"/>
</dbReference>
<dbReference type="GO" id="GO:0016020">
    <property type="term" value="C:membrane"/>
    <property type="evidence" value="ECO:0007669"/>
    <property type="project" value="UniProtKB-SubCell"/>
</dbReference>
<dbReference type="Pfam" id="PF04117">
    <property type="entry name" value="Mpv17_PMP22"/>
    <property type="match status" value="1"/>
</dbReference>
<accession>A0A166UZR5</accession>
<evidence type="ECO:0000256" key="2">
    <source>
        <dbReference type="ARBA" id="ARBA00006824"/>
    </source>
</evidence>
<dbReference type="OrthoDB" id="10267969at2759"/>
<comment type="similarity">
    <text evidence="2 6">Belongs to the peroxisomal membrane protein PXMP2/4 family.</text>
</comment>
<keyword evidence="5" id="KW-0472">Membrane</keyword>
<name>A0A166UZR5_9AGAM</name>
<dbReference type="PANTHER" id="PTHR11266:SF50">
    <property type="entry name" value="VACUOLAR MEMBRANE PROTEIN YOR292C"/>
    <property type="match status" value="1"/>
</dbReference>
<dbReference type="PANTHER" id="PTHR11266">
    <property type="entry name" value="PEROXISOMAL MEMBRANE PROTEIN 2, PXMP2 MPV17"/>
    <property type="match status" value="1"/>
</dbReference>
<keyword evidence="3" id="KW-0812">Transmembrane</keyword>